<keyword evidence="2" id="KW-0732">Signal</keyword>
<gene>
    <name evidence="5" type="ORF">LB359_13500</name>
    <name evidence="3" type="ORF">SAP034A_030</name>
    <name evidence="4" type="ORF">SAP103A_004</name>
</gene>
<dbReference type="EMBL" id="GQ900497">
    <property type="protein sequence ID" value="ADA80794.1"/>
    <property type="molecule type" value="Genomic_DNA"/>
</dbReference>
<evidence type="ECO:0000313" key="3">
    <source>
        <dbReference type="EMBL" id="ACZ58876.1"/>
    </source>
</evidence>
<evidence type="ECO:0000256" key="1">
    <source>
        <dbReference type="SAM" id="MobiDB-lite"/>
    </source>
</evidence>
<feature type="chain" id="PRO_5014302460" evidence="2">
    <location>
        <begin position="22"/>
        <end position="152"/>
    </location>
</feature>
<dbReference type="PROSITE" id="PS51257">
    <property type="entry name" value="PROKAR_LIPOPROTEIN"/>
    <property type="match status" value="1"/>
</dbReference>
<feature type="signal peptide" evidence="2">
    <location>
        <begin position="1"/>
        <end position="21"/>
    </location>
</feature>
<reference evidence="3" key="2">
    <citation type="submission" date="2009-12" db="EMBL/GenBank/DDBJ databases">
        <authorList>
            <person name="Summers A.O."/>
            <person name="Shearer J."/>
            <person name="Wireman J."/>
        </authorList>
    </citation>
    <scope>NUCLEOTIDE SEQUENCE</scope>
    <source>
        <strain evidence="4">SK6562</strain>
        <strain evidence="3">WBG7583</strain>
        <plasmid evidence="3">pWBG753</plasmid>
        <plasmid evidence="4">SAP103A</plasmid>
    </source>
</reference>
<name>D2J7X6_STAAU</name>
<dbReference type="RefSeq" id="WP_000758108.1">
    <property type="nucleotide sequence ID" value="NC_013328.1"/>
</dbReference>
<dbReference type="SUPFAM" id="SSF160704">
    <property type="entry name" value="YehR-like"/>
    <property type="match status" value="1"/>
</dbReference>
<dbReference type="AlphaFoldDB" id="D2J7X6"/>
<geneLocation type="plasmid" evidence="3">
    <name>pWBG753</name>
</geneLocation>
<protein>
    <submittedName>
        <fullName evidence="5">DUF1307 domain-containing protein</fullName>
    </submittedName>
</protein>
<proteinExistence type="predicted"/>
<dbReference type="Gene3D" id="3.30.1830.10">
    <property type="entry name" value="YehR-like"/>
    <property type="match status" value="1"/>
</dbReference>
<reference evidence="3" key="1">
    <citation type="submission" date="2009-08" db="EMBL/GenBank/DDBJ databases">
        <authorList>
            <person name="Gill J."/>
            <person name="Borman J."/>
            <person name="Shetty J."/>
            <person name="Hostetler J."/>
            <person name="Durkin S."/>
            <person name="Montgomery B."/>
        </authorList>
    </citation>
    <scope>NUCLEOTIDE SEQUENCE</scope>
    <source>
        <strain evidence="4">SK6562</strain>
        <strain evidence="3">WBG7583</strain>
        <plasmid evidence="3">pWBG753</plasmid>
        <plasmid evidence="4">SAP103A</plasmid>
    </source>
</reference>
<accession>D2J7X6</accession>
<dbReference type="PIRSF" id="PIRSF006187">
    <property type="entry name" value="DUF1307"/>
    <property type="match status" value="1"/>
</dbReference>
<evidence type="ECO:0000256" key="2">
    <source>
        <dbReference type="SAM" id="SignalP"/>
    </source>
</evidence>
<dbReference type="EMBL" id="GQ900395">
    <property type="protein sequence ID" value="ACZ58876.1"/>
    <property type="molecule type" value="Genomic_DNA"/>
</dbReference>
<feature type="compositionally biased region" description="Basic and acidic residues" evidence="1">
    <location>
        <begin position="136"/>
        <end position="152"/>
    </location>
</feature>
<dbReference type="Pfam" id="PF06998">
    <property type="entry name" value="DUF1307"/>
    <property type="match status" value="1"/>
</dbReference>
<dbReference type="Proteomes" id="UP001200271">
    <property type="component" value="Unassembled WGS sequence"/>
</dbReference>
<evidence type="ECO:0000313" key="4">
    <source>
        <dbReference type="EMBL" id="ADA80794.1"/>
    </source>
</evidence>
<reference evidence="5" key="3">
    <citation type="journal article" date="2021" name="Front Med (Lausanne)">
        <title>The Prevalence and Determinants of Fusidic Acid Resistance Among Methicillin-Resistant Staphylococcus aureus Clinical Isolates in China.</title>
        <authorList>
            <person name="Zhao H."/>
            <person name="Wang X."/>
            <person name="Wang B."/>
            <person name="Xu Y."/>
            <person name="Rao L."/>
            <person name="Wan B."/>
            <person name="Guo Y."/>
            <person name="Wu X."/>
            <person name="Yu J."/>
            <person name="Chen L."/>
            <person name="Li M."/>
            <person name="Yu F."/>
        </authorList>
    </citation>
    <scope>NUCLEOTIDE SEQUENCE</scope>
    <source>
        <strain evidence="5">NC-4</strain>
    </source>
</reference>
<organism evidence="3">
    <name type="scientific">Staphylococcus aureus</name>
    <dbReference type="NCBI Taxonomy" id="1280"/>
    <lineage>
        <taxon>Bacteria</taxon>
        <taxon>Bacillati</taxon>
        <taxon>Bacillota</taxon>
        <taxon>Bacilli</taxon>
        <taxon>Bacillales</taxon>
        <taxon>Staphylococcaceae</taxon>
        <taxon>Staphylococcus</taxon>
    </lineage>
</organism>
<geneLocation type="plasmid" evidence="4">
    <name>SAP103A</name>
</geneLocation>
<keyword evidence="3" id="KW-0614">Plasmid</keyword>
<dbReference type="InterPro" id="IPR036699">
    <property type="entry name" value="YehR-like_sf"/>
</dbReference>
<dbReference type="EMBL" id="JAIUEN010000144">
    <property type="protein sequence ID" value="MCE3363329.1"/>
    <property type="molecule type" value="Genomic_DNA"/>
</dbReference>
<sequence>MKKVTGLVVSIVFLITLSACGAEKTKTFVGEESNVKMEITYTYKGDEIIKQKSVNTLKYSDFSLNDDTSKKIMKEAIEKESKKMQDVKGVKETVKENDEGIVETITIDLKNADIDTLKSKDIVSMSGNTGNGFSMKKTEKEMKKEGFKEKED</sequence>
<reference evidence="5" key="4">
    <citation type="submission" date="2023-08" db="EMBL/GenBank/DDBJ databases">
        <authorList>
            <person name="Zhao H."/>
            <person name="Wang X."/>
        </authorList>
    </citation>
    <scope>NUCLEOTIDE SEQUENCE</scope>
    <source>
        <strain evidence="5">NC-4</strain>
    </source>
</reference>
<evidence type="ECO:0000313" key="5">
    <source>
        <dbReference type="EMBL" id="MCE3363329.1"/>
    </source>
</evidence>
<dbReference type="InterPro" id="IPR009736">
    <property type="entry name" value="DUF1307"/>
</dbReference>
<feature type="region of interest" description="Disordered" evidence="1">
    <location>
        <begin position="128"/>
        <end position="152"/>
    </location>
</feature>